<evidence type="ECO:0000313" key="2">
    <source>
        <dbReference type="EMBL" id="APG93509.1"/>
    </source>
</evidence>
<keyword evidence="1" id="KW-0472">Membrane</keyword>
<dbReference type="NCBIfam" id="NF033634">
    <property type="entry name" value="SLATT_1"/>
    <property type="match status" value="1"/>
</dbReference>
<evidence type="ECO:0000313" key="3">
    <source>
        <dbReference type="Proteomes" id="UP000182306"/>
    </source>
</evidence>
<name>A0A1L3LTT8_9HYPH</name>
<feature type="transmembrane region" description="Helical" evidence="1">
    <location>
        <begin position="25"/>
        <end position="50"/>
    </location>
</feature>
<dbReference type="AlphaFoldDB" id="A0A1L3LTT8"/>
<gene>
    <name evidence="2" type="ORF">SAMCFNEI73_pB0312</name>
</gene>
<geneLocation type="plasmid" evidence="2 3">
    <name>B</name>
</geneLocation>
<dbReference type="Proteomes" id="UP000182306">
    <property type="component" value="Plasmid B"/>
</dbReference>
<evidence type="ECO:0000256" key="1">
    <source>
        <dbReference type="SAM" id="Phobius"/>
    </source>
</evidence>
<feature type="transmembrane region" description="Helical" evidence="1">
    <location>
        <begin position="57"/>
        <end position="74"/>
    </location>
</feature>
<keyword evidence="3" id="KW-1185">Reference proteome</keyword>
<sequence length="152" mass="16680">MLFLRARVNDLISSTAKNAADAKLWFFWSSVLTIMLAVVAAAVGIFAVPFVSRIQKVLFFLVGFCPLIIATFGWKEQLKAEQLAWEQLSNLRDRIDIAVATAVGSGDEVTKEDVQAWTTRLNEVVQAHADEYSGSFAVFSPTQILGSPADRG</sequence>
<keyword evidence="2" id="KW-0614">Plasmid</keyword>
<keyword evidence="1" id="KW-1133">Transmembrane helix</keyword>
<dbReference type="EMBL" id="CP013109">
    <property type="protein sequence ID" value="APG93509.1"/>
    <property type="molecule type" value="Genomic_DNA"/>
</dbReference>
<keyword evidence="1" id="KW-0812">Transmembrane</keyword>
<proteinExistence type="predicted"/>
<evidence type="ECO:0008006" key="4">
    <source>
        <dbReference type="Google" id="ProtNLM"/>
    </source>
</evidence>
<reference evidence="2 3" key="1">
    <citation type="submission" date="2015-10" db="EMBL/GenBank/DDBJ databases">
        <title>Genomic differences between typical nodule nitrogen-fixing rhizobial strains and those coming from bean seeds.</title>
        <authorList>
            <person name="Peralta H."/>
            <person name="Aguilar-Vera A."/>
            <person name="Diaz R."/>
            <person name="Mora Y."/>
            <person name="Martinez-Batallar G."/>
            <person name="Salazar E."/>
            <person name="Vargas-Lagunas C."/>
            <person name="Encarnacion S."/>
            <person name="Girard L."/>
            <person name="Mora J."/>
        </authorList>
    </citation>
    <scope>NUCLEOTIDE SEQUENCE [LARGE SCALE GENOMIC DNA]</scope>
    <source>
        <strain evidence="2 3">CFNEI 73</strain>
        <plasmid evidence="2 3">B</plasmid>
    </source>
</reference>
<dbReference type="KEGG" id="same:SAMCFNEI73_pB0312"/>
<accession>A0A1L3LTT8</accession>
<organism evidence="2 3">
    <name type="scientific">Sinorhizobium americanum</name>
    <dbReference type="NCBI Taxonomy" id="194963"/>
    <lineage>
        <taxon>Bacteria</taxon>
        <taxon>Pseudomonadati</taxon>
        <taxon>Pseudomonadota</taxon>
        <taxon>Alphaproteobacteria</taxon>
        <taxon>Hyphomicrobiales</taxon>
        <taxon>Rhizobiaceae</taxon>
        <taxon>Sinorhizobium/Ensifer group</taxon>
        <taxon>Sinorhizobium</taxon>
    </lineage>
</organism>
<protein>
    <recommendedName>
        <fullName evidence="4">SMODS and SLOG-associating 2TM effector domain-containing protein</fullName>
    </recommendedName>
</protein>